<feature type="transmembrane region" description="Helical" evidence="8">
    <location>
        <begin position="95"/>
        <end position="123"/>
    </location>
</feature>
<comment type="caution">
    <text evidence="9">The sequence shown here is derived from an EMBL/GenBank/DDBJ whole genome shotgun (WGS) entry which is preliminary data.</text>
</comment>
<feature type="transmembrane region" description="Helical" evidence="8">
    <location>
        <begin position="343"/>
        <end position="362"/>
    </location>
</feature>
<feature type="transmembrane region" description="Helical" evidence="8">
    <location>
        <begin position="374"/>
        <end position="393"/>
    </location>
</feature>
<evidence type="ECO:0000256" key="2">
    <source>
        <dbReference type="ARBA" id="ARBA00022475"/>
    </source>
</evidence>
<evidence type="ECO:0000256" key="6">
    <source>
        <dbReference type="ARBA" id="ARBA00023136"/>
    </source>
</evidence>
<dbReference type="Proteomes" id="UP001361239">
    <property type="component" value="Unassembled WGS sequence"/>
</dbReference>
<evidence type="ECO:0000313" key="9">
    <source>
        <dbReference type="EMBL" id="MEJ5978010.1"/>
    </source>
</evidence>
<proteinExistence type="inferred from homology"/>
<evidence type="ECO:0000256" key="4">
    <source>
        <dbReference type="ARBA" id="ARBA00022692"/>
    </source>
</evidence>
<dbReference type="EMBL" id="JBBHJZ010000003">
    <property type="protein sequence ID" value="MEJ5978010.1"/>
    <property type="molecule type" value="Genomic_DNA"/>
</dbReference>
<feature type="transmembrane region" description="Helical" evidence="8">
    <location>
        <begin position="156"/>
        <end position="172"/>
    </location>
</feature>
<feature type="transmembrane region" description="Helical" evidence="8">
    <location>
        <begin position="129"/>
        <end position="149"/>
    </location>
</feature>
<dbReference type="RefSeq" id="WP_339587955.1">
    <property type="nucleotide sequence ID" value="NZ_JBBHJZ010000003.1"/>
</dbReference>
<keyword evidence="4 8" id="KW-0812">Transmembrane</keyword>
<feature type="transmembrane region" description="Helical" evidence="8">
    <location>
        <begin position="320"/>
        <end position="336"/>
    </location>
</feature>
<evidence type="ECO:0000256" key="7">
    <source>
        <dbReference type="ARBA" id="ARBA00024033"/>
    </source>
</evidence>
<accession>A0ABU8RY47</accession>
<protein>
    <submittedName>
        <fullName evidence="9">Glycosyltransferase family 87 protein</fullName>
        <ecNumber evidence="9">2.4.-.-</ecNumber>
    </submittedName>
</protein>
<keyword evidence="2" id="KW-1003">Cell membrane</keyword>
<comment type="similarity">
    <text evidence="7">Belongs to the glycosyltransferase 87 family.</text>
</comment>
<evidence type="ECO:0000256" key="8">
    <source>
        <dbReference type="SAM" id="Phobius"/>
    </source>
</evidence>
<keyword evidence="3 9" id="KW-0808">Transferase</keyword>
<dbReference type="EC" id="2.4.-.-" evidence="9"/>
<comment type="subcellular location">
    <subcellularLocation>
        <location evidence="1">Cell membrane</location>
        <topology evidence="1">Multi-pass membrane protein</topology>
    </subcellularLocation>
</comment>
<keyword evidence="5 8" id="KW-1133">Transmembrane helix</keyword>
<gene>
    <name evidence="9" type="ORF">WG901_15270</name>
</gene>
<sequence length="399" mass="41144">MIQPSPPGLATSKPVLIAILAVAAVLALVSAVLFQAPGLLGRDKVLTDFDAFYIAGTMAAHGEANETYQAAEMLAAQQAITNDQLLFPWTYPPPYMLFVAGLAQLPIGLAYMLFVTGSLLFYLAVLRRIAGDHLPGTLIAALPAVLLTVRTGQNGFLTAGLIGAFLLAFPAGRAGAGLPLGLMCIKPHLAAGIALLALIGRRWSAMAAAAGVVIAAGAAATLAFSPGVWGAFLSGVREAGDFLAAGYYQLFRMSSVYACVRSLGAPASLAIVLHGLGALIAIGLFLRLWHGGGEPRVVAAAACAMSLFVSPYNYDYDLTILGLAIAFVLPAVIARARSSELTGLLLLSWFTTGYGFAVASLGESRPGSLQPAEWPSLTAPALVLLVGAAAAILKRPATT</sequence>
<evidence type="ECO:0000256" key="3">
    <source>
        <dbReference type="ARBA" id="ARBA00022679"/>
    </source>
</evidence>
<keyword evidence="6 8" id="KW-0472">Membrane</keyword>
<feature type="transmembrane region" description="Helical" evidence="8">
    <location>
        <begin position="178"/>
        <end position="198"/>
    </location>
</feature>
<dbReference type="Pfam" id="PF09594">
    <property type="entry name" value="GT87"/>
    <property type="match status" value="1"/>
</dbReference>
<feature type="transmembrane region" description="Helical" evidence="8">
    <location>
        <begin position="15"/>
        <end position="34"/>
    </location>
</feature>
<keyword evidence="9" id="KW-0328">Glycosyltransferase</keyword>
<feature type="transmembrane region" description="Helical" evidence="8">
    <location>
        <begin position="297"/>
        <end position="314"/>
    </location>
</feature>
<name>A0ABU8RY47_9SPHN</name>
<evidence type="ECO:0000256" key="1">
    <source>
        <dbReference type="ARBA" id="ARBA00004651"/>
    </source>
</evidence>
<dbReference type="GO" id="GO:0016757">
    <property type="term" value="F:glycosyltransferase activity"/>
    <property type="evidence" value="ECO:0007669"/>
    <property type="project" value="UniProtKB-KW"/>
</dbReference>
<evidence type="ECO:0000256" key="5">
    <source>
        <dbReference type="ARBA" id="ARBA00022989"/>
    </source>
</evidence>
<dbReference type="InterPro" id="IPR018584">
    <property type="entry name" value="GT87"/>
</dbReference>
<feature type="transmembrane region" description="Helical" evidence="8">
    <location>
        <begin position="263"/>
        <end position="285"/>
    </location>
</feature>
<organism evidence="9 10">
    <name type="scientific">Novosphingobium anseongense</name>
    <dbReference type="NCBI Taxonomy" id="3133436"/>
    <lineage>
        <taxon>Bacteria</taxon>
        <taxon>Pseudomonadati</taxon>
        <taxon>Pseudomonadota</taxon>
        <taxon>Alphaproteobacteria</taxon>
        <taxon>Sphingomonadales</taxon>
        <taxon>Sphingomonadaceae</taxon>
        <taxon>Novosphingobium</taxon>
    </lineage>
</organism>
<reference evidence="9 10" key="1">
    <citation type="submission" date="2024-03" db="EMBL/GenBank/DDBJ databases">
        <authorList>
            <person name="Jo J.-H."/>
        </authorList>
    </citation>
    <scope>NUCLEOTIDE SEQUENCE [LARGE SCALE GENOMIC DNA]</scope>
    <source>
        <strain evidence="9 10">PS1R-30</strain>
    </source>
</reference>
<keyword evidence="10" id="KW-1185">Reference proteome</keyword>
<evidence type="ECO:0000313" key="10">
    <source>
        <dbReference type="Proteomes" id="UP001361239"/>
    </source>
</evidence>
<feature type="transmembrane region" description="Helical" evidence="8">
    <location>
        <begin position="205"/>
        <end position="224"/>
    </location>
</feature>